<sequence>MDSPPWSSYGASWPTADTTPADTGSETGDGDGYSGDGDGDGDGDPGDPGVGDGDGDPGDGDGDGDGEPGDGGPFCGDGNLDEISPRATTPAARSWRVEPSDVGAATSTVSPAWDPR</sequence>
<comment type="caution">
    <text evidence="2">The sequence shown here is derived from an EMBL/GenBank/DDBJ whole genome shotgun (WGS) entry which is preliminary data.</text>
</comment>
<feature type="region of interest" description="Disordered" evidence="1">
    <location>
        <begin position="1"/>
        <end position="116"/>
    </location>
</feature>
<gene>
    <name evidence="2" type="ORF">DB30_07030</name>
</gene>
<feature type="compositionally biased region" description="Polar residues" evidence="1">
    <location>
        <begin position="1"/>
        <end position="26"/>
    </location>
</feature>
<accession>A0A0C2D1Z6</accession>
<dbReference type="RefSeq" id="WP_153258417.1">
    <property type="nucleotide sequence ID" value="NZ_JMCC02000077.1"/>
</dbReference>
<dbReference type="AlphaFoldDB" id="A0A0C2D1Z6"/>
<reference evidence="2 3" key="1">
    <citation type="submission" date="2014-12" db="EMBL/GenBank/DDBJ databases">
        <title>Genome assembly of Enhygromyxa salina DSM 15201.</title>
        <authorList>
            <person name="Sharma G."/>
            <person name="Subramanian S."/>
        </authorList>
    </citation>
    <scope>NUCLEOTIDE SEQUENCE [LARGE SCALE GENOMIC DNA]</scope>
    <source>
        <strain evidence="2 3">DSM 15201</strain>
    </source>
</reference>
<protein>
    <submittedName>
        <fullName evidence="2">Alpha-amylase</fullName>
    </submittedName>
</protein>
<name>A0A0C2D1Z6_9BACT</name>
<dbReference type="EMBL" id="JMCC02000077">
    <property type="protein sequence ID" value="KIG14172.1"/>
    <property type="molecule type" value="Genomic_DNA"/>
</dbReference>
<evidence type="ECO:0000256" key="1">
    <source>
        <dbReference type="SAM" id="MobiDB-lite"/>
    </source>
</evidence>
<evidence type="ECO:0000313" key="2">
    <source>
        <dbReference type="EMBL" id="KIG14172.1"/>
    </source>
</evidence>
<evidence type="ECO:0000313" key="3">
    <source>
        <dbReference type="Proteomes" id="UP000031599"/>
    </source>
</evidence>
<feature type="compositionally biased region" description="Acidic residues" evidence="1">
    <location>
        <begin position="53"/>
        <end position="68"/>
    </location>
</feature>
<dbReference type="Proteomes" id="UP000031599">
    <property type="component" value="Unassembled WGS sequence"/>
</dbReference>
<organism evidence="2 3">
    <name type="scientific">Enhygromyxa salina</name>
    <dbReference type="NCBI Taxonomy" id="215803"/>
    <lineage>
        <taxon>Bacteria</taxon>
        <taxon>Pseudomonadati</taxon>
        <taxon>Myxococcota</taxon>
        <taxon>Polyangia</taxon>
        <taxon>Nannocystales</taxon>
        <taxon>Nannocystaceae</taxon>
        <taxon>Enhygromyxa</taxon>
    </lineage>
</organism>
<proteinExistence type="predicted"/>